<gene>
    <name evidence="3" type="ORF">FAM09_26550</name>
</gene>
<dbReference type="PANTHER" id="PTHR11070:SF2">
    <property type="entry name" value="ATP-DEPENDENT DNA HELICASE SRS2"/>
    <property type="match status" value="1"/>
</dbReference>
<keyword evidence="4" id="KW-1185">Reference proteome</keyword>
<feature type="domain" description="UvrD-like helicase C-terminal" evidence="2">
    <location>
        <begin position="565"/>
        <end position="614"/>
    </location>
</feature>
<reference evidence="3 4" key="1">
    <citation type="submission" date="2019-04" db="EMBL/GenBank/DDBJ databases">
        <title>Niastella caeni sp. nov., isolated from activated sludge.</title>
        <authorList>
            <person name="Sheng M."/>
        </authorList>
    </citation>
    <scope>NUCLEOTIDE SEQUENCE [LARGE SCALE GENOMIC DNA]</scope>
    <source>
        <strain evidence="3 4">HX-2-15</strain>
    </source>
</reference>
<keyword evidence="3" id="KW-0347">Helicase</keyword>
<accession>A0A4S8HDJ4</accession>
<organism evidence="3 4">
    <name type="scientific">Niastella caeni</name>
    <dbReference type="NCBI Taxonomy" id="2569763"/>
    <lineage>
        <taxon>Bacteria</taxon>
        <taxon>Pseudomonadati</taxon>
        <taxon>Bacteroidota</taxon>
        <taxon>Chitinophagia</taxon>
        <taxon>Chitinophagales</taxon>
        <taxon>Chitinophagaceae</taxon>
        <taxon>Niastella</taxon>
    </lineage>
</organism>
<dbReference type="InterPro" id="IPR027785">
    <property type="entry name" value="UvrD-like_helicase_C"/>
</dbReference>
<dbReference type="AlphaFoldDB" id="A0A4S8HDJ4"/>
<dbReference type="GO" id="GO:0005524">
    <property type="term" value="F:ATP binding"/>
    <property type="evidence" value="ECO:0007669"/>
    <property type="project" value="InterPro"/>
</dbReference>
<dbReference type="InterPro" id="IPR000212">
    <property type="entry name" value="DNA_helicase_UvrD/REP"/>
</dbReference>
<comment type="caution">
    <text evidence="3">The sequence shown here is derived from an EMBL/GenBank/DDBJ whole genome shotgun (WGS) entry which is preliminary data.</text>
</comment>
<dbReference type="OrthoDB" id="9787585at2"/>
<dbReference type="GO" id="GO:0003677">
    <property type="term" value="F:DNA binding"/>
    <property type="evidence" value="ECO:0007669"/>
    <property type="project" value="InterPro"/>
</dbReference>
<keyword evidence="3" id="KW-0067">ATP-binding</keyword>
<dbReference type="RefSeq" id="WP_136580197.1">
    <property type="nucleotide sequence ID" value="NZ_STFF01000010.1"/>
</dbReference>
<dbReference type="Gene3D" id="3.40.50.300">
    <property type="entry name" value="P-loop containing nucleotide triphosphate hydrolases"/>
    <property type="match status" value="2"/>
</dbReference>
<evidence type="ECO:0000256" key="1">
    <source>
        <dbReference type="ARBA" id="ARBA00034923"/>
    </source>
</evidence>
<dbReference type="PANTHER" id="PTHR11070">
    <property type="entry name" value="UVRD / RECB / PCRA DNA HELICASE FAMILY MEMBER"/>
    <property type="match status" value="1"/>
</dbReference>
<dbReference type="Proteomes" id="UP000306918">
    <property type="component" value="Unassembled WGS sequence"/>
</dbReference>
<protein>
    <recommendedName>
        <fullName evidence="1">DNA 3'-5' helicase II</fullName>
    </recommendedName>
</protein>
<dbReference type="GO" id="GO:0000725">
    <property type="term" value="P:recombinational repair"/>
    <property type="evidence" value="ECO:0007669"/>
    <property type="project" value="TreeGrafter"/>
</dbReference>
<keyword evidence="3" id="KW-0378">Hydrolase</keyword>
<sequence length="706" mass="80830">MIDIIRGAASKPASTDALIDFVENSNIEEGVLYTGYPIISSFDDNTSLDALLITSNHGVIAFDVVEEPEFSERDEIRDSLYNSMLQRLIGYKELAAKRGKLKANLNVLTIAPSWPLKYKKEDVIIEGKDLSTFFNNNVQEDLLYDDYRKLVQAVQAITKLKSRPPRKVSNSNSKGAILNELEKSIANLDRRQSKAVIETVDGIQRIRGLAGSGKTIILALKVAYLHSKFPEWTIGVTYYTRSLRNQFIDLITKFTIEHKNEEPDWSKVKILQAWGSSRDNGLYYEFCKFNNVEYLDYDSAKAKYGSSGNLIEVISARAISEAKMFNETYDAILVDEAQDFSESFLKICYSLLKPASIKNPKNKRLIYAYDELQKLNDVNPLKNPKEIFEGIDFENVKNQPQQDIILEKCYRNSAPVLVTAHALGFGIYRENQELVTMFNDKELWRDVGYKVDSGNLEFGQNVTLKRDNDTSPDFLTEKSDPNDLIQFYCFKDNTEQYEFIASEIEKNLKEDDLVFRDIIVIHPNAIKAKNELGPLRNLLFKKGIESHLAGVNTSPDDFFMEKSIAFTSIYRAKGNEAAMVYVVGAEYCYKGYELIKKRNTLFTAITRSKGWVRVLGIGDSMVKLNQEFDKAKRARFKLSFRYPTIEEMDKLNVLHRDLSEADKKMITESEKEASNLINKLKNNQIHIEDLSKETIEQLRRILNDNK</sequence>
<evidence type="ECO:0000259" key="2">
    <source>
        <dbReference type="Pfam" id="PF13538"/>
    </source>
</evidence>
<evidence type="ECO:0000313" key="3">
    <source>
        <dbReference type="EMBL" id="THU33007.1"/>
    </source>
</evidence>
<dbReference type="InterPro" id="IPR027417">
    <property type="entry name" value="P-loop_NTPase"/>
</dbReference>
<name>A0A4S8HDJ4_9BACT</name>
<dbReference type="EMBL" id="STFF01000010">
    <property type="protein sequence ID" value="THU33007.1"/>
    <property type="molecule type" value="Genomic_DNA"/>
</dbReference>
<keyword evidence="3" id="KW-0547">Nucleotide-binding</keyword>
<evidence type="ECO:0000313" key="4">
    <source>
        <dbReference type="Proteomes" id="UP000306918"/>
    </source>
</evidence>
<dbReference type="SUPFAM" id="SSF52540">
    <property type="entry name" value="P-loop containing nucleoside triphosphate hydrolases"/>
    <property type="match status" value="1"/>
</dbReference>
<dbReference type="Pfam" id="PF13538">
    <property type="entry name" value="UvrD_C_2"/>
    <property type="match status" value="1"/>
</dbReference>
<dbReference type="GO" id="GO:0043138">
    <property type="term" value="F:3'-5' DNA helicase activity"/>
    <property type="evidence" value="ECO:0007669"/>
    <property type="project" value="TreeGrafter"/>
</dbReference>
<proteinExistence type="predicted"/>